<dbReference type="Gene3D" id="1.10.287.1490">
    <property type="match status" value="1"/>
</dbReference>
<accession>A0A8S2M8K4</accession>
<evidence type="ECO:0000313" key="6">
    <source>
        <dbReference type="Proteomes" id="UP000676336"/>
    </source>
</evidence>
<feature type="non-terminal residue" evidence="5">
    <location>
        <position position="466"/>
    </location>
</feature>
<dbReference type="PANTHER" id="PTHR19212:SF0">
    <property type="entry name" value="LD07988P"/>
    <property type="match status" value="1"/>
</dbReference>
<dbReference type="Proteomes" id="UP000676336">
    <property type="component" value="Unassembled WGS sequence"/>
</dbReference>
<feature type="region of interest" description="Disordered" evidence="4">
    <location>
        <begin position="46"/>
        <end position="116"/>
    </location>
</feature>
<reference evidence="5" key="1">
    <citation type="submission" date="2021-02" db="EMBL/GenBank/DDBJ databases">
        <authorList>
            <person name="Nowell W R."/>
        </authorList>
    </citation>
    <scope>NUCLEOTIDE SEQUENCE</scope>
</reference>
<protein>
    <submittedName>
        <fullName evidence="5">Uncharacterized protein</fullName>
    </submittedName>
</protein>
<dbReference type="EMBL" id="CAJOBI010002798">
    <property type="protein sequence ID" value="CAF3944729.1"/>
    <property type="molecule type" value="Genomic_DNA"/>
</dbReference>
<feature type="region of interest" description="Disordered" evidence="4">
    <location>
        <begin position="1"/>
        <end position="20"/>
    </location>
</feature>
<organism evidence="5 6">
    <name type="scientific">Rotaria magnacalcarata</name>
    <dbReference type="NCBI Taxonomy" id="392030"/>
    <lineage>
        <taxon>Eukaryota</taxon>
        <taxon>Metazoa</taxon>
        <taxon>Spiralia</taxon>
        <taxon>Gnathifera</taxon>
        <taxon>Rotifera</taxon>
        <taxon>Eurotatoria</taxon>
        <taxon>Bdelloidea</taxon>
        <taxon>Philodinida</taxon>
        <taxon>Philodinidae</taxon>
        <taxon>Rotaria</taxon>
    </lineage>
</organism>
<feature type="compositionally biased region" description="Polar residues" evidence="4">
    <location>
        <begin position="338"/>
        <end position="348"/>
    </location>
</feature>
<evidence type="ECO:0000256" key="4">
    <source>
        <dbReference type="SAM" id="MobiDB-lite"/>
    </source>
</evidence>
<name>A0A8S2M8K4_9BILA</name>
<feature type="region of interest" description="Disordered" evidence="4">
    <location>
        <begin position="329"/>
        <end position="351"/>
    </location>
</feature>
<keyword evidence="2 3" id="KW-0175">Coiled coil</keyword>
<proteinExistence type="inferred from homology"/>
<gene>
    <name evidence="5" type="ORF">SMN809_LOCUS8915</name>
</gene>
<evidence type="ECO:0000256" key="2">
    <source>
        <dbReference type="ARBA" id="ARBA00023054"/>
    </source>
</evidence>
<dbReference type="PANTHER" id="PTHR19212">
    <property type="entry name" value="LEUCINE RICH REPEAT IN FLII INTERACTING PROTEIN"/>
    <property type="match status" value="1"/>
</dbReference>
<feature type="compositionally biased region" description="Basic and acidic residues" evidence="4">
    <location>
        <begin position="46"/>
        <end position="89"/>
    </location>
</feature>
<evidence type="ECO:0000256" key="1">
    <source>
        <dbReference type="ARBA" id="ARBA00008275"/>
    </source>
</evidence>
<dbReference type="AlphaFoldDB" id="A0A8S2M8K4"/>
<dbReference type="Gene3D" id="1.20.5.4090">
    <property type="match status" value="1"/>
</dbReference>
<feature type="compositionally biased region" description="Acidic residues" evidence="4">
    <location>
        <begin position="90"/>
        <end position="100"/>
    </location>
</feature>
<dbReference type="InterPro" id="IPR019139">
    <property type="entry name" value="LRRFIP1/2"/>
</dbReference>
<comment type="similarity">
    <text evidence="1">Belongs to the LRRFIP family.</text>
</comment>
<feature type="coiled-coil region" evidence="3">
    <location>
        <begin position="194"/>
        <end position="248"/>
    </location>
</feature>
<dbReference type="GO" id="GO:0006355">
    <property type="term" value="P:regulation of DNA-templated transcription"/>
    <property type="evidence" value="ECO:0007669"/>
    <property type="project" value="InterPro"/>
</dbReference>
<evidence type="ECO:0000256" key="3">
    <source>
        <dbReference type="SAM" id="Coils"/>
    </source>
</evidence>
<evidence type="ECO:0000313" key="5">
    <source>
        <dbReference type="EMBL" id="CAF3944729.1"/>
    </source>
</evidence>
<comment type="caution">
    <text evidence="5">The sequence shown here is derived from an EMBL/GenBank/DDBJ whole genome shotgun (WGS) entry which is preliminary data.</text>
</comment>
<sequence>MSSSTSSRYRESAAVTAPTKVLDAHSTSFAEEHALDAIAKEAELRLQHQREQNREARQLRHKELEKNARDDTSGADSESSKADQKKHEEEEQEDEEDDGGDSTAAPLASSSNIGANRSRIMSMDGANNNGMGAATNSLLLQKFLNGDIDLRSIEQRDLRRLLSELESKYKSAMIANSSMYNEKQALRYQVDTFKDILDEHYETLNQAKRQLKEKCKDFDLQKRTLTELQHEHNQLKEILANREKLIQESGMQLLTGDEINRNNSEEKLSSVLPTGIVSHETLTLLNSLGKGSIDEKLKRILNEKREHFEQIVKLKSELDEEKNRLRTLEKQLPKLNDSHQSVSGTTDSEQPKQLLKEITDVKNRLQRLEADNVSLQQENKRYDAQLKRHKQQTEDAERIEEDLKQERRRLQREYRDIKSRYDDTILENQRLQDRIDSMEFVRRNYNSSSRHLLNSSMSGGNMYLPP</sequence>
<dbReference type="Pfam" id="PF09738">
    <property type="entry name" value="LRRFIP"/>
    <property type="match status" value="1"/>
</dbReference>